<reference evidence="3" key="1">
    <citation type="journal article" date="2019" name="Int. J. Syst. Evol. Microbiol.">
        <title>The Global Catalogue of Microorganisms (GCM) 10K type strain sequencing project: providing services to taxonomists for standard genome sequencing and annotation.</title>
        <authorList>
            <consortium name="The Broad Institute Genomics Platform"/>
            <consortium name="The Broad Institute Genome Sequencing Center for Infectious Disease"/>
            <person name="Wu L."/>
            <person name="Ma J."/>
        </authorList>
    </citation>
    <scope>NUCLEOTIDE SEQUENCE [LARGE SCALE GENOMIC DNA]</scope>
    <source>
        <strain evidence="3">NBRC 107710</strain>
    </source>
</reference>
<organism evidence="2 3">
    <name type="scientific">Methylobacterium brachythecii</name>
    <dbReference type="NCBI Taxonomy" id="1176177"/>
    <lineage>
        <taxon>Bacteria</taxon>
        <taxon>Pseudomonadati</taxon>
        <taxon>Pseudomonadota</taxon>
        <taxon>Alphaproteobacteria</taxon>
        <taxon>Hyphomicrobiales</taxon>
        <taxon>Methylobacteriaceae</taxon>
        <taxon>Methylobacterium</taxon>
    </lineage>
</organism>
<evidence type="ECO:0000313" key="3">
    <source>
        <dbReference type="Proteomes" id="UP001156881"/>
    </source>
</evidence>
<feature type="compositionally biased region" description="Polar residues" evidence="1">
    <location>
        <begin position="150"/>
        <end position="161"/>
    </location>
</feature>
<proteinExistence type="predicted"/>
<evidence type="ECO:0000256" key="1">
    <source>
        <dbReference type="SAM" id="MobiDB-lite"/>
    </source>
</evidence>
<protein>
    <submittedName>
        <fullName evidence="2">Uncharacterized protein</fullName>
    </submittedName>
</protein>
<comment type="caution">
    <text evidence="2">The sequence shown here is derived from an EMBL/GenBank/DDBJ whole genome shotgun (WGS) entry which is preliminary data.</text>
</comment>
<name>A0ABQ6D3C0_9HYPH</name>
<feature type="region of interest" description="Disordered" evidence="1">
    <location>
        <begin position="104"/>
        <end position="179"/>
    </location>
</feature>
<dbReference type="RefSeq" id="WP_210301917.1">
    <property type="nucleotide sequence ID" value="NZ_JACIDN010000003.1"/>
</dbReference>
<sequence>MSLTVSFPVMIHLKSTLAISAIMLAGLVAASPFPYSSDPDALKPRRPHAMQPVSAAEAATTPVAVAWADPPVKAAAPVEQPAVLASAATAAEPLAVIPAQVRQVTPQAHVTPQAKAEQARRRKIARAATRQRQAASRQAAPQGSGAPETQVANGTTQNSGSRIDPIGDILRGLGLGKQG</sequence>
<gene>
    <name evidence="2" type="ORF">GCM10007884_25430</name>
</gene>
<feature type="compositionally biased region" description="Low complexity" evidence="1">
    <location>
        <begin position="126"/>
        <end position="142"/>
    </location>
</feature>
<dbReference type="EMBL" id="BSPG01000012">
    <property type="protein sequence ID" value="GLS44555.1"/>
    <property type="molecule type" value="Genomic_DNA"/>
</dbReference>
<dbReference type="Proteomes" id="UP001156881">
    <property type="component" value="Unassembled WGS sequence"/>
</dbReference>
<accession>A0ABQ6D3C0</accession>
<evidence type="ECO:0000313" key="2">
    <source>
        <dbReference type="EMBL" id="GLS44555.1"/>
    </source>
</evidence>
<keyword evidence="3" id="KW-1185">Reference proteome</keyword>